<evidence type="ECO:0000313" key="1">
    <source>
        <dbReference type="EMBL" id="PEP88981.1"/>
    </source>
</evidence>
<dbReference type="Proteomes" id="UP000220841">
    <property type="component" value="Unassembled WGS sequence"/>
</dbReference>
<comment type="caution">
    <text evidence="1">The sequence shown here is derived from an EMBL/GenBank/DDBJ whole genome shotgun (WGS) entry which is preliminary data.</text>
</comment>
<gene>
    <name evidence="1" type="ORF">CN585_28935</name>
</gene>
<evidence type="ECO:0000313" key="2">
    <source>
        <dbReference type="Proteomes" id="UP000220841"/>
    </source>
</evidence>
<proteinExistence type="predicted"/>
<organism evidence="1 2">
    <name type="scientific">Bacillus toyonensis</name>
    <dbReference type="NCBI Taxonomy" id="155322"/>
    <lineage>
        <taxon>Bacteria</taxon>
        <taxon>Bacillati</taxon>
        <taxon>Bacillota</taxon>
        <taxon>Bacilli</taxon>
        <taxon>Bacillales</taxon>
        <taxon>Bacillaceae</taxon>
        <taxon>Bacillus</taxon>
        <taxon>Bacillus cereus group</taxon>
    </lineage>
</organism>
<sequence length="66" mass="7764">MNALIHKYQNNGGVVTIDKNLKKQLLQDYQKTKKLGVDFSVVQRLIFVKSFRNISYKNRIMRNFCG</sequence>
<protein>
    <submittedName>
        <fullName evidence="1">Uncharacterized protein</fullName>
    </submittedName>
</protein>
<reference evidence="1 2" key="1">
    <citation type="submission" date="2017-09" db="EMBL/GenBank/DDBJ databases">
        <title>Large-scale bioinformatics analysis of Bacillus genomes uncovers conserved roles of natural products in bacterial physiology.</title>
        <authorList>
            <consortium name="Agbiome Team Llc"/>
            <person name="Bleich R.M."/>
            <person name="Grubbs K.J."/>
            <person name="Santa Maria K.C."/>
            <person name="Allen S.E."/>
            <person name="Farag S."/>
            <person name="Shank E.A."/>
            <person name="Bowers A."/>
        </authorList>
    </citation>
    <scope>NUCLEOTIDE SEQUENCE [LARGE SCALE GENOMIC DNA]</scope>
    <source>
        <strain evidence="1 2">AFS021349</strain>
    </source>
</reference>
<accession>A0A2A8H7A9</accession>
<dbReference type="EMBL" id="NUBY01000284">
    <property type="protein sequence ID" value="PEP88981.1"/>
    <property type="molecule type" value="Genomic_DNA"/>
</dbReference>
<dbReference type="AlphaFoldDB" id="A0A2A8H7A9"/>
<name>A0A2A8H7A9_9BACI</name>